<gene>
    <name evidence="1" type="ORF">L195_g058830</name>
</gene>
<proteinExistence type="predicted"/>
<name>A0A2K3JUL8_TRIPR</name>
<dbReference type="EMBL" id="ASHM01124656">
    <property type="protein sequence ID" value="PNX57712.1"/>
    <property type="molecule type" value="Genomic_DNA"/>
</dbReference>
<protein>
    <submittedName>
        <fullName evidence="1">Uncharacterized protein</fullName>
    </submittedName>
</protein>
<reference evidence="1 2" key="2">
    <citation type="journal article" date="2017" name="Front. Plant Sci.">
        <title>Gene Classification and Mining of Molecular Markers Useful in Red Clover (Trifolium pratense) Breeding.</title>
        <authorList>
            <person name="Istvanek J."/>
            <person name="Dluhosova J."/>
            <person name="Dluhos P."/>
            <person name="Patkova L."/>
            <person name="Nedelnik J."/>
            <person name="Repkova J."/>
        </authorList>
    </citation>
    <scope>NUCLEOTIDE SEQUENCE [LARGE SCALE GENOMIC DNA]</scope>
    <source>
        <strain evidence="2">cv. Tatra</strain>
        <tissue evidence="1">Young leaves</tissue>
    </source>
</reference>
<dbReference type="Proteomes" id="UP000236291">
    <property type="component" value="Unassembled WGS sequence"/>
</dbReference>
<sequence>MRTQQQVATACKEASHLIQVQGTSEQLLFYAFVEHLQLFDNLQQLRNSLDLIHTISENGLQHRGE</sequence>
<dbReference type="AlphaFoldDB" id="A0A2K3JUL8"/>
<comment type="caution">
    <text evidence="1">The sequence shown here is derived from an EMBL/GenBank/DDBJ whole genome shotgun (WGS) entry which is preliminary data.</text>
</comment>
<organism evidence="1 2">
    <name type="scientific">Trifolium pratense</name>
    <name type="common">Red clover</name>
    <dbReference type="NCBI Taxonomy" id="57577"/>
    <lineage>
        <taxon>Eukaryota</taxon>
        <taxon>Viridiplantae</taxon>
        <taxon>Streptophyta</taxon>
        <taxon>Embryophyta</taxon>
        <taxon>Tracheophyta</taxon>
        <taxon>Spermatophyta</taxon>
        <taxon>Magnoliopsida</taxon>
        <taxon>eudicotyledons</taxon>
        <taxon>Gunneridae</taxon>
        <taxon>Pentapetalae</taxon>
        <taxon>rosids</taxon>
        <taxon>fabids</taxon>
        <taxon>Fabales</taxon>
        <taxon>Fabaceae</taxon>
        <taxon>Papilionoideae</taxon>
        <taxon>50 kb inversion clade</taxon>
        <taxon>NPAAA clade</taxon>
        <taxon>Hologalegina</taxon>
        <taxon>IRL clade</taxon>
        <taxon>Trifolieae</taxon>
        <taxon>Trifolium</taxon>
    </lineage>
</organism>
<evidence type="ECO:0000313" key="1">
    <source>
        <dbReference type="EMBL" id="PNX57712.1"/>
    </source>
</evidence>
<accession>A0A2K3JUL8</accession>
<evidence type="ECO:0000313" key="2">
    <source>
        <dbReference type="Proteomes" id="UP000236291"/>
    </source>
</evidence>
<reference evidence="1 2" key="1">
    <citation type="journal article" date="2014" name="Am. J. Bot.">
        <title>Genome assembly and annotation for red clover (Trifolium pratense; Fabaceae).</title>
        <authorList>
            <person name="Istvanek J."/>
            <person name="Jaros M."/>
            <person name="Krenek A."/>
            <person name="Repkova J."/>
        </authorList>
    </citation>
    <scope>NUCLEOTIDE SEQUENCE [LARGE SCALE GENOMIC DNA]</scope>
    <source>
        <strain evidence="2">cv. Tatra</strain>
        <tissue evidence="1">Young leaves</tissue>
    </source>
</reference>